<dbReference type="GO" id="GO:0005198">
    <property type="term" value="F:structural molecule activity"/>
    <property type="evidence" value="ECO:0007669"/>
    <property type="project" value="InterPro"/>
</dbReference>
<dbReference type="AlphaFoldDB" id="A0A2S6GL81"/>
<protein>
    <submittedName>
        <fullName evidence="1">Phage tail-like protein</fullName>
    </submittedName>
</protein>
<dbReference type="Pfam" id="PF06841">
    <property type="entry name" value="Phage_T4_gp19"/>
    <property type="match status" value="1"/>
</dbReference>
<dbReference type="Proteomes" id="UP000238071">
    <property type="component" value="Unassembled WGS sequence"/>
</dbReference>
<sequence length="160" mass="17851">MALSKEDIKSTYPLPAYNYRVTILDNGAANVLGFSEVSGLSIAYEPVTYKHGFSFLMGIQIVPGMRQPIKLTLKKGLTLNGDFLQNWLNSCYLDPWLITSRRDVIIDLCDEKGLPVIRWKVKQALPTKLDAPTFTANSNEVAIISMELVATDLEADYHPS</sequence>
<dbReference type="OrthoDB" id="9790161at2"/>
<name>A0A2S6GL81_9GAMM</name>
<proteinExistence type="predicted"/>
<keyword evidence="2" id="KW-1185">Reference proteome</keyword>
<comment type="caution">
    <text evidence="1">The sequence shown here is derived from an EMBL/GenBank/DDBJ whole genome shotgun (WGS) entry which is preliminary data.</text>
</comment>
<organism evidence="1 2">
    <name type="scientific">Methylobacter tundripaludum</name>
    <dbReference type="NCBI Taxonomy" id="173365"/>
    <lineage>
        <taxon>Bacteria</taxon>
        <taxon>Pseudomonadati</taxon>
        <taxon>Pseudomonadota</taxon>
        <taxon>Gammaproteobacteria</taxon>
        <taxon>Methylococcales</taxon>
        <taxon>Methylococcaceae</taxon>
        <taxon>Methylobacter</taxon>
    </lineage>
</organism>
<accession>A0A2S6GL81</accession>
<gene>
    <name evidence="1" type="ORF">B0F88_11824</name>
</gene>
<dbReference type="RefSeq" id="WP_104425098.1">
    <property type="nucleotide sequence ID" value="NZ_PTIY01000018.1"/>
</dbReference>
<dbReference type="PANTHER" id="PTHR38009:SF1">
    <property type="entry name" value="CONSERVED HYPOTHETICAL PHAGE TAIL PROTEIN"/>
    <property type="match status" value="1"/>
</dbReference>
<dbReference type="InterPro" id="IPR010667">
    <property type="entry name" value="Phage_T4_Gp19"/>
</dbReference>
<evidence type="ECO:0000313" key="1">
    <source>
        <dbReference type="EMBL" id="PPK65992.1"/>
    </source>
</evidence>
<dbReference type="NCBIfam" id="TIGR02241">
    <property type="entry name" value="conserved hypothetical phage tail region protein"/>
    <property type="match status" value="1"/>
</dbReference>
<reference evidence="1 2" key="1">
    <citation type="submission" date="2018-02" db="EMBL/GenBank/DDBJ databases">
        <title>Subsurface microbial communities from deep shales in Ohio and West Virginia, USA.</title>
        <authorList>
            <person name="Wrighton K."/>
        </authorList>
    </citation>
    <scope>NUCLEOTIDE SEQUENCE [LARGE SCALE GENOMIC DNA]</scope>
    <source>
        <strain evidence="1 2">OWC-G53F</strain>
    </source>
</reference>
<evidence type="ECO:0000313" key="2">
    <source>
        <dbReference type="Proteomes" id="UP000238071"/>
    </source>
</evidence>
<dbReference type="PANTHER" id="PTHR38009">
    <property type="entry name" value="CONSERVED HYPOTHETICAL PHAGE TAIL PROTEIN"/>
    <property type="match status" value="1"/>
</dbReference>
<dbReference type="EMBL" id="PTIY01000018">
    <property type="protein sequence ID" value="PPK65992.1"/>
    <property type="molecule type" value="Genomic_DNA"/>
</dbReference>
<dbReference type="InterPro" id="IPR011747">
    <property type="entry name" value="CHP02241"/>
</dbReference>